<dbReference type="AlphaFoldDB" id="E4NWS4"/>
<dbReference type="HOGENOM" id="CLU_2581271_0_0_2"/>
<gene>
    <name evidence="1" type="ordered locus">Hbor_37890</name>
    <name evidence="2" type="ORF">C499_19560</name>
</gene>
<sequence>MSAGTSPSGSVAEIVEDLGGTDTVTVDLPGVVVEAVDAACCAALGCRVSEPLSRVTIDGFGTRVLCPDHVEHLIEREVEA</sequence>
<evidence type="ECO:0000313" key="1">
    <source>
        <dbReference type="EMBL" id="ADQ69494.1"/>
    </source>
</evidence>
<evidence type="ECO:0000313" key="2">
    <source>
        <dbReference type="EMBL" id="ELY23052.1"/>
    </source>
</evidence>
<dbReference type="GeneID" id="9989612"/>
<accession>E4NWS4</accession>
<reference evidence="3" key="1">
    <citation type="journal article" date="2009" name="Stand. Genomic Sci.">
        <title>Complete genome sequence of Halogeometricum borinquense type strain (PR3).</title>
        <authorList>
            <person name="Malfatti S."/>
            <person name="Tindall B.J."/>
            <person name="Schneider S."/>
            <person name="Fahnrich R."/>
            <person name="Lapidus A."/>
            <person name="Labuttii K."/>
            <person name="Copeland A."/>
            <person name="Glavina Del Rio T."/>
            <person name="Nolan M."/>
            <person name="Chen F."/>
            <person name="Lucas S."/>
            <person name="Tice H."/>
            <person name="Cheng J.F."/>
            <person name="Bruce D."/>
            <person name="Goodwin L."/>
            <person name="Pitluck S."/>
            <person name="Anderson I."/>
            <person name="Pati A."/>
            <person name="Ivanova N."/>
            <person name="Mavromatis K."/>
            <person name="Chen A."/>
            <person name="Palaniappan K."/>
            <person name="D'haeseleer P."/>
            <person name="Goker M."/>
            <person name="Bristow J."/>
            <person name="Eisen J.A."/>
            <person name="Markowitz V."/>
            <person name="Hugenholtz P."/>
            <person name="Kyrpides N.C."/>
            <person name="Klenk H.P."/>
            <person name="Chain P."/>
        </authorList>
    </citation>
    <scope>NUCLEOTIDE SEQUENCE [LARGE SCALE GENOMIC DNA]</scope>
    <source>
        <strain evidence="3">ATCC 700274 / DSM 11551 / JCM 10706 / KCTC 4070 / PR3</strain>
        <plasmid evidence="3">pHBOR05</plasmid>
    </source>
</reference>
<geneLocation type="plasmid" evidence="1 3">
    <name>pHBOR05</name>
</geneLocation>
<dbReference type="RefSeq" id="WP_006057202.1">
    <property type="nucleotide sequence ID" value="NC_014737.1"/>
</dbReference>
<dbReference type="OrthoDB" id="351301at2157"/>
<dbReference type="KEGG" id="hbo:Hbor_37890"/>
<reference evidence="1" key="2">
    <citation type="submission" date="2009-08" db="EMBL/GenBank/DDBJ databases">
        <title>The complete plasmid5 of Halogeometricum borinquense DSM 11551.</title>
        <authorList>
            <consortium name="US DOE Joint Genome Institute (JGI-PGF)"/>
            <person name="Lucas S."/>
            <person name="Copeland A."/>
            <person name="Lapidus A."/>
            <person name="Glavina del Rio T."/>
            <person name="Dalin E."/>
            <person name="Tice H."/>
            <person name="Bruce D."/>
            <person name="Goodwin L."/>
            <person name="Pitluck S."/>
            <person name="Kyrpides N."/>
            <person name="Mavromatis K."/>
            <person name="Mikhailova N."/>
            <person name="Anderson I."/>
            <person name="Brettin T."/>
            <person name="Detter J.C."/>
            <person name="Han C."/>
            <person name="Larimer F."/>
            <person name="Land M."/>
            <person name="Hauser L."/>
            <person name="Markowitz V."/>
            <person name="Cheng J.-F."/>
            <person name="Hugenholtz P."/>
            <person name="Woyke T."/>
            <person name="Wu D."/>
            <person name="Tindal B."/>
            <person name="Klenk H.-P."/>
            <person name="Eisen J.A."/>
        </authorList>
    </citation>
    <scope>NUCLEOTIDE SEQUENCE</scope>
    <source>
        <strain evidence="1">PR 3</strain>
        <plasmid evidence="1">pHBOR05</plasmid>
    </source>
</reference>
<proteinExistence type="predicted"/>
<dbReference type="EMBL" id="AOHT01000054">
    <property type="protein sequence ID" value="ELY23052.1"/>
    <property type="molecule type" value="Genomic_DNA"/>
</dbReference>
<reference evidence="2 4" key="3">
    <citation type="journal article" date="2014" name="PLoS Genet.">
        <title>Phylogenetically driven sequencing of extremely halophilic archaea reveals strategies for static and dynamic osmo-response.</title>
        <authorList>
            <person name="Becker E.A."/>
            <person name="Seitzer P.M."/>
            <person name="Tritt A."/>
            <person name="Larsen D."/>
            <person name="Krusor M."/>
            <person name="Yao A.I."/>
            <person name="Wu D."/>
            <person name="Madern D."/>
            <person name="Eisen J.A."/>
            <person name="Darling A.E."/>
            <person name="Facciotti M.T."/>
        </authorList>
    </citation>
    <scope>NUCLEOTIDE SEQUENCE [LARGE SCALE GENOMIC DNA]</scope>
    <source>
        <strain evidence="2 4">DSM 11551</strain>
    </source>
</reference>
<dbReference type="Proteomes" id="UP000011585">
    <property type="component" value="Unassembled WGS sequence"/>
</dbReference>
<dbReference type="EMBL" id="CP001695">
    <property type="protein sequence ID" value="ADQ69494.1"/>
    <property type="molecule type" value="Genomic_DNA"/>
</dbReference>
<keyword evidence="3" id="KW-1185">Reference proteome</keyword>
<name>E4NWS4_HALBP</name>
<evidence type="ECO:0000313" key="3">
    <source>
        <dbReference type="Proteomes" id="UP000006663"/>
    </source>
</evidence>
<dbReference type="Proteomes" id="UP000006663">
    <property type="component" value="Plasmid pHBOR05"/>
</dbReference>
<organism evidence="1 3">
    <name type="scientific">Halogeometricum borinquense (strain ATCC 700274 / DSM 11551 / JCM 10706 / KCTC 4070 / PR3)</name>
    <dbReference type="NCBI Taxonomy" id="469382"/>
    <lineage>
        <taxon>Archaea</taxon>
        <taxon>Methanobacteriati</taxon>
        <taxon>Methanobacteriota</taxon>
        <taxon>Stenosarchaea group</taxon>
        <taxon>Halobacteria</taxon>
        <taxon>Halobacteriales</taxon>
        <taxon>Haloferacaceae</taxon>
        <taxon>Halogeometricum</taxon>
    </lineage>
</organism>
<evidence type="ECO:0000313" key="4">
    <source>
        <dbReference type="Proteomes" id="UP000011585"/>
    </source>
</evidence>
<protein>
    <submittedName>
        <fullName evidence="1">Uncharacterized protein</fullName>
    </submittedName>
</protein>
<keyword evidence="1" id="KW-0614">Plasmid</keyword>